<feature type="transmembrane region" description="Helical" evidence="1">
    <location>
        <begin position="313"/>
        <end position="336"/>
    </location>
</feature>
<reference evidence="2 3" key="1">
    <citation type="submission" date="2021-06" db="EMBL/GenBank/DDBJ databases">
        <title>Faecalicatena sp. nov. isolated from porcine feces.</title>
        <authorList>
            <person name="Oh B.S."/>
            <person name="Lee J.H."/>
        </authorList>
    </citation>
    <scope>NUCLEOTIDE SEQUENCE [LARGE SCALE GENOMIC DNA]</scope>
    <source>
        <strain evidence="2 3">AGMB00832</strain>
    </source>
</reference>
<evidence type="ECO:0000256" key="1">
    <source>
        <dbReference type="SAM" id="Phobius"/>
    </source>
</evidence>
<proteinExistence type="predicted"/>
<keyword evidence="1" id="KW-0472">Membrane</keyword>
<feature type="transmembrane region" description="Helical" evidence="1">
    <location>
        <begin position="219"/>
        <end position="243"/>
    </location>
</feature>
<dbReference type="Proteomes" id="UP000723714">
    <property type="component" value="Unassembled WGS sequence"/>
</dbReference>
<feature type="transmembrane region" description="Helical" evidence="1">
    <location>
        <begin position="107"/>
        <end position="124"/>
    </location>
</feature>
<feature type="transmembrane region" description="Helical" evidence="1">
    <location>
        <begin position="835"/>
        <end position="852"/>
    </location>
</feature>
<keyword evidence="1" id="KW-1133">Transmembrane helix</keyword>
<dbReference type="InterPro" id="IPR052536">
    <property type="entry name" value="ABC-4_Integral_Memb_Prot"/>
</dbReference>
<dbReference type="PANTHER" id="PTHR46795">
    <property type="entry name" value="ABC TRANSPORTER PERMEASE-RELATED-RELATED"/>
    <property type="match status" value="1"/>
</dbReference>
<keyword evidence="3" id="KW-1185">Reference proteome</keyword>
<feature type="transmembrane region" description="Helical" evidence="1">
    <location>
        <begin position="264"/>
        <end position="293"/>
    </location>
</feature>
<feature type="transmembrane region" description="Helical" evidence="1">
    <location>
        <begin position="86"/>
        <end position="101"/>
    </location>
</feature>
<protein>
    <recommendedName>
        <fullName evidence="4">FtsX-like permease family protein</fullName>
    </recommendedName>
</protein>
<evidence type="ECO:0000313" key="3">
    <source>
        <dbReference type="Proteomes" id="UP000723714"/>
    </source>
</evidence>
<dbReference type="PANTHER" id="PTHR46795:SF3">
    <property type="entry name" value="ABC TRANSPORTER PERMEASE"/>
    <property type="match status" value="1"/>
</dbReference>
<feature type="transmembrane region" description="Helical" evidence="1">
    <location>
        <begin position="177"/>
        <end position="199"/>
    </location>
</feature>
<gene>
    <name evidence="2" type="ORF">HGO97_012450</name>
</gene>
<feature type="transmembrane region" description="Helical" evidence="1">
    <location>
        <begin position="741"/>
        <end position="760"/>
    </location>
</feature>
<feature type="transmembrane region" description="Helical" evidence="1">
    <location>
        <begin position="390"/>
        <end position="413"/>
    </location>
</feature>
<feature type="transmembrane region" description="Helical" evidence="1">
    <location>
        <begin position="797"/>
        <end position="815"/>
    </location>
</feature>
<evidence type="ECO:0008006" key="4">
    <source>
        <dbReference type="Google" id="ProtNLM"/>
    </source>
</evidence>
<name>A0ABS6D555_9FIRM</name>
<comment type="caution">
    <text evidence="2">The sequence shown here is derived from an EMBL/GenBank/DDBJ whole genome shotgun (WGS) entry which is preliminary data.</text>
</comment>
<feature type="transmembrane region" description="Helical" evidence="1">
    <location>
        <begin position="441"/>
        <end position="462"/>
    </location>
</feature>
<accession>A0ABS6D555</accession>
<evidence type="ECO:0000313" key="2">
    <source>
        <dbReference type="EMBL" id="MBU3876614.1"/>
    </source>
</evidence>
<feature type="transmembrane region" description="Helical" evidence="1">
    <location>
        <begin position="12"/>
        <end position="28"/>
    </location>
</feature>
<feature type="transmembrane region" description="Helical" evidence="1">
    <location>
        <begin position="363"/>
        <end position="384"/>
    </location>
</feature>
<organism evidence="2 3">
    <name type="scientific">Faecalicatena faecalis</name>
    <dbReference type="NCBI Taxonomy" id="2726362"/>
    <lineage>
        <taxon>Bacteria</taxon>
        <taxon>Bacillati</taxon>
        <taxon>Bacillota</taxon>
        <taxon>Clostridia</taxon>
        <taxon>Lachnospirales</taxon>
        <taxon>Lachnospiraceae</taxon>
        <taxon>Faecalicatena</taxon>
    </lineage>
</organism>
<keyword evidence="1" id="KW-0812">Transmembrane</keyword>
<dbReference type="EMBL" id="JABACJ020000011">
    <property type="protein sequence ID" value="MBU3876614.1"/>
    <property type="molecule type" value="Genomic_DNA"/>
</dbReference>
<sequence>MPVEQKIKRLKIVCGYLIFFLLIFQKLYSPWGPCSIWDYILELKDGQGLDGDANTYLQFFTLVPALLTNILYFVRSILLQKNKSPKFFGYLSGIGLGTYAISMQPYFLINLVLVIFDFMFARWLEERDRINAAYEIQKAKEKAEKAEKKRIRYFPGRYPAEFFQIIRKNTVYERKGLNILRAGCFLSGTCIYTMLSMYVLTSQIHGKEDLVTGSGLVQIFQQAGLLIVVFNILMLTLIISYYIKDKKKSNHLLVILGMRSRTVYLMFAIIFGWNAFLAGMAGMAGGFVTSYIVRGICQSSLKHGGVPITLASVISGRTIAISFLVYVIVLLLALGLNQENILNLAKSDEMNKEVQKEKRKKKFALLLIAIGVVLFMIAMCWLRSRNWAETLYIHILSSIGILLILIGSVTCFLNRLECNKDKYYCKIIENRPFYYRYWKSIWNLFYLSIIHFFVLSVFVVQFNGAAIKQDVPGMFPYDIVCTAYEADLNQIYQNAEEHHAEVHTYPMFRMTSLYGSDKLNPWFGQRPIQWPQGQHIAISESTYDQLNEYLGKVPEKLNLDGKEVHIVYQQDLSVKAHTIDWDTNRVNKHLRIGQPLSYYNTANFERIFPIWDVKSEERDILTGTFYQGMQDNLIVFNDSYFEEAYQQVSDYNKKQWTLREDASFQDWRFYALYNTSNMTEGPTQLICLNVPDEERDGMMQSMRFLEDKYQYDRMWDDSIQQFYEKRQMIINTETEILFRKIVYAFVILLLLVMGFFQYYVKFESEMRELNWQNIFLKNLGMREKDRKKALAGQMKKFVILPLVIGICGGAAFSILTIKARLYTTTEMVRFLGAEAFIYLLYVGVWIVWYLWIKKMVWKQAEVER</sequence>
<feature type="transmembrane region" description="Helical" evidence="1">
    <location>
        <begin position="56"/>
        <end position="74"/>
    </location>
</feature>